<keyword evidence="3 6" id="KW-0067">ATP-binding</keyword>
<keyword evidence="1" id="KW-0677">Repeat</keyword>
<evidence type="ECO:0000256" key="1">
    <source>
        <dbReference type="ARBA" id="ARBA00022737"/>
    </source>
</evidence>
<reference evidence="6" key="1">
    <citation type="submission" date="2021-01" db="EMBL/GenBank/DDBJ databases">
        <title>Whole genome shotgun sequence of Sphaerisporangium rufum NBRC 109079.</title>
        <authorList>
            <person name="Komaki H."/>
            <person name="Tamura T."/>
        </authorList>
    </citation>
    <scope>NUCLEOTIDE SEQUENCE</scope>
    <source>
        <strain evidence="6">NBRC 109079</strain>
    </source>
</reference>
<dbReference type="InterPro" id="IPR050611">
    <property type="entry name" value="ABCF"/>
</dbReference>
<dbReference type="InterPro" id="IPR027417">
    <property type="entry name" value="P-loop_NTPase"/>
</dbReference>
<dbReference type="Pfam" id="PF00005">
    <property type="entry name" value="ABC_tran"/>
    <property type="match status" value="2"/>
</dbReference>
<evidence type="ECO:0000256" key="4">
    <source>
        <dbReference type="SAM" id="Coils"/>
    </source>
</evidence>
<dbReference type="GO" id="GO:0005524">
    <property type="term" value="F:ATP binding"/>
    <property type="evidence" value="ECO:0007669"/>
    <property type="project" value="UniProtKB-KW"/>
</dbReference>
<dbReference type="InterPro" id="IPR003593">
    <property type="entry name" value="AAA+_ATPase"/>
</dbReference>
<evidence type="ECO:0000256" key="3">
    <source>
        <dbReference type="ARBA" id="ARBA00022840"/>
    </source>
</evidence>
<dbReference type="Gene3D" id="3.40.50.300">
    <property type="entry name" value="P-loop containing nucleotide triphosphate hydrolases"/>
    <property type="match status" value="2"/>
</dbReference>
<dbReference type="PROSITE" id="PS50893">
    <property type="entry name" value="ABC_TRANSPORTER_2"/>
    <property type="match status" value="1"/>
</dbReference>
<dbReference type="Proteomes" id="UP000655287">
    <property type="component" value="Unassembled WGS sequence"/>
</dbReference>
<dbReference type="EMBL" id="BOOU01000071">
    <property type="protein sequence ID" value="GII80283.1"/>
    <property type="molecule type" value="Genomic_DNA"/>
</dbReference>
<protein>
    <submittedName>
        <fullName evidence="6">ABC transporter ATP-binding protein</fullName>
    </submittedName>
</protein>
<dbReference type="GO" id="GO:0016887">
    <property type="term" value="F:ATP hydrolysis activity"/>
    <property type="evidence" value="ECO:0007669"/>
    <property type="project" value="InterPro"/>
</dbReference>
<dbReference type="InterPro" id="IPR017871">
    <property type="entry name" value="ABC_transporter-like_CS"/>
</dbReference>
<keyword evidence="7" id="KW-1185">Reference proteome</keyword>
<dbReference type="SMART" id="SM00382">
    <property type="entry name" value="AAA"/>
    <property type="match status" value="2"/>
</dbReference>
<comment type="caution">
    <text evidence="6">The sequence shown here is derived from an EMBL/GenBank/DDBJ whole genome shotgun (WGS) entry which is preliminary data.</text>
</comment>
<dbReference type="AlphaFoldDB" id="A0A919R6R0"/>
<evidence type="ECO:0000313" key="7">
    <source>
        <dbReference type="Proteomes" id="UP000655287"/>
    </source>
</evidence>
<evidence type="ECO:0000259" key="5">
    <source>
        <dbReference type="PROSITE" id="PS50893"/>
    </source>
</evidence>
<dbReference type="InterPro" id="IPR003439">
    <property type="entry name" value="ABC_transporter-like_ATP-bd"/>
</dbReference>
<feature type="domain" description="ABC transporter" evidence="5">
    <location>
        <begin position="275"/>
        <end position="486"/>
    </location>
</feature>
<evidence type="ECO:0000256" key="2">
    <source>
        <dbReference type="ARBA" id="ARBA00022741"/>
    </source>
</evidence>
<keyword evidence="2" id="KW-0547">Nucleotide-binding</keyword>
<dbReference type="PANTHER" id="PTHR19211:SF14">
    <property type="entry name" value="ATP-BINDING CASSETTE SUB-FAMILY F MEMBER 1"/>
    <property type="match status" value="1"/>
</dbReference>
<dbReference type="FunFam" id="3.40.50.300:FF:000011">
    <property type="entry name" value="Putative ABC transporter ATP-binding component"/>
    <property type="match status" value="1"/>
</dbReference>
<name>A0A919R6R0_9ACTN</name>
<gene>
    <name evidence="6" type="ORF">Sru01_52650</name>
</gene>
<evidence type="ECO:0000313" key="6">
    <source>
        <dbReference type="EMBL" id="GII80283.1"/>
    </source>
</evidence>
<proteinExistence type="predicted"/>
<dbReference type="SUPFAM" id="SSF52540">
    <property type="entry name" value="P-loop containing nucleoside triphosphate hydrolases"/>
    <property type="match status" value="2"/>
</dbReference>
<keyword evidence="4" id="KW-0175">Coiled coil</keyword>
<organism evidence="6 7">
    <name type="scientific">Sphaerisporangium rufum</name>
    <dbReference type="NCBI Taxonomy" id="1381558"/>
    <lineage>
        <taxon>Bacteria</taxon>
        <taxon>Bacillati</taxon>
        <taxon>Actinomycetota</taxon>
        <taxon>Actinomycetes</taxon>
        <taxon>Streptosporangiales</taxon>
        <taxon>Streptosporangiaceae</taxon>
        <taxon>Sphaerisporangium</taxon>
    </lineage>
</organism>
<sequence>MTVVAAGGVGHLGQTLDLPLEHTVQQAIDRALAGLRAMERRMRELEAAMAAAGDGVAAAGLEEYGEILAGYELRGGWEADARVAKSLHGLGVGHLGRDRALGGLSGGERARLGLACLLAASPEVLLLDEPTNHLDAAGLAWLEDRLRAHTGTVVAVSHDRLFLDRVAGAILEVDGGGVTRFGGGYAGYLAEKAAARQRWEQAHQAWVEEVARVERFAATTAHRVAPGREMKDRNKPAYDRDAGRVQSSVASRVRQAEVRLRRLREHPVPQPPPPLRFAGRFDGGAAGGPLAELRDVRVGDRLAVTGFRVLPGERILVQGPNGAGKSTLLRVLAGELRPDRGEVRRCGRIGHLVQEGEYSRPGRPLLAAYAAGRAGTLEEHGERLLGTGLFRAADLAIPVGRLSVGQRRRLDLARLLAGEHDLLLLDEPANHLSLTLVEELEQALAAYPGAAVVVSHDRALAARFTGTRLQMRAGRLHRTHEGVPQPC</sequence>
<feature type="coiled-coil region" evidence="4">
    <location>
        <begin position="28"/>
        <end position="55"/>
    </location>
</feature>
<dbReference type="PROSITE" id="PS00211">
    <property type="entry name" value="ABC_TRANSPORTER_1"/>
    <property type="match status" value="2"/>
</dbReference>
<accession>A0A919R6R0</accession>
<dbReference type="PANTHER" id="PTHR19211">
    <property type="entry name" value="ATP-BINDING TRANSPORT PROTEIN-RELATED"/>
    <property type="match status" value="1"/>
</dbReference>